<dbReference type="PANTHER" id="PTHR30093:SF47">
    <property type="entry name" value="TYPE IV PILUS NON-CORE MINOR PILIN PILE"/>
    <property type="match status" value="1"/>
</dbReference>
<keyword evidence="2" id="KW-0812">Transmembrane</keyword>
<evidence type="ECO:0000256" key="2">
    <source>
        <dbReference type="SAM" id="Phobius"/>
    </source>
</evidence>
<dbReference type="InterPro" id="IPR012902">
    <property type="entry name" value="N_methyl_site"/>
</dbReference>
<accession>A0ABV7FP92</accession>
<proteinExistence type="predicted"/>
<dbReference type="SUPFAM" id="SSF54523">
    <property type="entry name" value="Pili subunits"/>
    <property type="match status" value="1"/>
</dbReference>
<dbReference type="PRINTS" id="PR00813">
    <property type="entry name" value="BCTERIALGSPG"/>
</dbReference>
<gene>
    <name evidence="3" type="ORF">ACFOHL_10900</name>
</gene>
<dbReference type="InterPro" id="IPR018247">
    <property type="entry name" value="EF_Hand_1_Ca_BS"/>
</dbReference>
<dbReference type="EMBL" id="JBHRSW010000017">
    <property type="protein sequence ID" value="MFC3122132.1"/>
    <property type="molecule type" value="Genomic_DNA"/>
</dbReference>
<dbReference type="Pfam" id="PF07963">
    <property type="entry name" value="N_methyl"/>
    <property type="match status" value="1"/>
</dbReference>
<keyword evidence="4" id="KW-1185">Reference proteome</keyword>
<comment type="caution">
    <text evidence="3">The sequence shown here is derived from an EMBL/GenBank/DDBJ whole genome shotgun (WGS) entry which is preliminary data.</text>
</comment>
<dbReference type="InterPro" id="IPR031982">
    <property type="entry name" value="PilE-like"/>
</dbReference>
<sequence>MKNTQFGFTLIELLVVIAIVGIITAVAYPSYKSTMAGSARSAVQADLMAFAGAMERHNASRYTYKGAGVGGADTGTPLVFSGHSPASEPVANKKYILTISDVSTNGQTFILKASPVSASIVEGNGDMYLFSDGRKAWDKNDNGAIDSDEYCWNC</sequence>
<dbReference type="PANTHER" id="PTHR30093">
    <property type="entry name" value="GENERAL SECRETION PATHWAY PROTEIN G"/>
    <property type="match status" value="1"/>
</dbReference>
<keyword evidence="2" id="KW-0472">Membrane</keyword>
<reference evidence="4" key="1">
    <citation type="journal article" date="2019" name="Int. J. Syst. Evol. Microbiol.">
        <title>The Global Catalogue of Microorganisms (GCM) 10K type strain sequencing project: providing services to taxonomists for standard genome sequencing and annotation.</title>
        <authorList>
            <consortium name="The Broad Institute Genomics Platform"/>
            <consortium name="The Broad Institute Genome Sequencing Center for Infectious Disease"/>
            <person name="Wu L."/>
            <person name="Ma J."/>
        </authorList>
    </citation>
    <scope>NUCLEOTIDE SEQUENCE [LARGE SCALE GENOMIC DNA]</scope>
    <source>
        <strain evidence="4">KCTC 52473</strain>
    </source>
</reference>
<evidence type="ECO:0000313" key="4">
    <source>
        <dbReference type="Proteomes" id="UP001595478"/>
    </source>
</evidence>
<keyword evidence="1" id="KW-0488">Methylation</keyword>
<dbReference type="Proteomes" id="UP001595478">
    <property type="component" value="Unassembled WGS sequence"/>
</dbReference>
<protein>
    <submittedName>
        <fullName evidence="3">Type IV pilin protein</fullName>
    </submittedName>
</protein>
<organism evidence="3 4">
    <name type="scientific">Agaribacter flavus</name>
    <dbReference type="NCBI Taxonomy" id="1902781"/>
    <lineage>
        <taxon>Bacteria</taxon>
        <taxon>Pseudomonadati</taxon>
        <taxon>Pseudomonadota</taxon>
        <taxon>Gammaproteobacteria</taxon>
        <taxon>Alteromonadales</taxon>
        <taxon>Alteromonadaceae</taxon>
        <taxon>Agaribacter</taxon>
    </lineage>
</organism>
<dbReference type="InterPro" id="IPR045584">
    <property type="entry name" value="Pilin-like"/>
</dbReference>
<feature type="transmembrane region" description="Helical" evidence="2">
    <location>
        <begin position="6"/>
        <end position="28"/>
    </location>
</feature>
<dbReference type="NCBIfam" id="TIGR02532">
    <property type="entry name" value="IV_pilin_GFxxxE"/>
    <property type="match status" value="1"/>
</dbReference>
<name>A0ABV7FP92_9ALTE</name>
<dbReference type="Gene3D" id="3.30.700.10">
    <property type="entry name" value="Glycoprotein, Type 4 Pilin"/>
    <property type="match status" value="1"/>
</dbReference>
<dbReference type="PROSITE" id="PS00018">
    <property type="entry name" value="EF_HAND_1"/>
    <property type="match status" value="1"/>
</dbReference>
<dbReference type="RefSeq" id="WP_376920266.1">
    <property type="nucleotide sequence ID" value="NZ_JBHRSW010000017.1"/>
</dbReference>
<keyword evidence="2" id="KW-1133">Transmembrane helix</keyword>
<dbReference type="Pfam" id="PF16732">
    <property type="entry name" value="ComP_DUS"/>
    <property type="match status" value="1"/>
</dbReference>
<evidence type="ECO:0000313" key="3">
    <source>
        <dbReference type="EMBL" id="MFC3122132.1"/>
    </source>
</evidence>
<evidence type="ECO:0000256" key="1">
    <source>
        <dbReference type="ARBA" id="ARBA00022481"/>
    </source>
</evidence>
<dbReference type="InterPro" id="IPR000983">
    <property type="entry name" value="Bac_GSPG_pilin"/>
</dbReference>